<dbReference type="AlphaFoldDB" id="A0A9P4PE38"/>
<reference evidence="2" key="1">
    <citation type="journal article" date="2020" name="Stud. Mycol.">
        <title>101 Dothideomycetes genomes: a test case for predicting lifestyles and emergence of pathogens.</title>
        <authorList>
            <person name="Haridas S."/>
            <person name="Albert R."/>
            <person name="Binder M."/>
            <person name="Bloem J."/>
            <person name="Labutti K."/>
            <person name="Salamov A."/>
            <person name="Andreopoulos B."/>
            <person name="Baker S."/>
            <person name="Barry K."/>
            <person name="Bills G."/>
            <person name="Bluhm B."/>
            <person name="Cannon C."/>
            <person name="Castanera R."/>
            <person name="Culley D."/>
            <person name="Daum C."/>
            <person name="Ezra D."/>
            <person name="Gonzalez J."/>
            <person name="Henrissat B."/>
            <person name="Kuo A."/>
            <person name="Liang C."/>
            <person name="Lipzen A."/>
            <person name="Lutzoni F."/>
            <person name="Magnuson J."/>
            <person name="Mondo S."/>
            <person name="Nolan M."/>
            <person name="Ohm R."/>
            <person name="Pangilinan J."/>
            <person name="Park H.-J."/>
            <person name="Ramirez L."/>
            <person name="Alfaro M."/>
            <person name="Sun H."/>
            <person name="Tritt A."/>
            <person name="Yoshinaga Y."/>
            <person name="Zwiers L.-H."/>
            <person name="Turgeon B."/>
            <person name="Goodwin S."/>
            <person name="Spatafora J."/>
            <person name="Crous P."/>
            <person name="Grigoriev I."/>
        </authorList>
    </citation>
    <scope>NUCLEOTIDE SEQUENCE</scope>
    <source>
        <strain evidence="2">CBS 690.94</strain>
    </source>
</reference>
<dbReference type="InterPro" id="IPR028116">
    <property type="entry name" value="Cis-CaaD-like"/>
</dbReference>
<dbReference type="EMBL" id="MU001505">
    <property type="protein sequence ID" value="KAF2441673.1"/>
    <property type="molecule type" value="Genomic_DNA"/>
</dbReference>
<keyword evidence="3" id="KW-1185">Reference proteome</keyword>
<dbReference type="Pfam" id="PF14832">
    <property type="entry name" value="Tautomerase_3"/>
    <property type="match status" value="1"/>
</dbReference>
<evidence type="ECO:0000313" key="3">
    <source>
        <dbReference type="Proteomes" id="UP000799764"/>
    </source>
</evidence>
<dbReference type="Gene3D" id="3.30.429.10">
    <property type="entry name" value="Macrophage Migration Inhibitory Factor"/>
    <property type="match status" value="1"/>
</dbReference>
<dbReference type="Proteomes" id="UP000799764">
    <property type="component" value="Unassembled WGS sequence"/>
</dbReference>
<proteinExistence type="predicted"/>
<evidence type="ECO:0000313" key="2">
    <source>
        <dbReference type="EMBL" id="KAF2441673.1"/>
    </source>
</evidence>
<dbReference type="OrthoDB" id="2129288at2759"/>
<name>A0A9P4PE38_9PLEO</name>
<gene>
    <name evidence="2" type="ORF">P171DRAFT_523627</name>
</gene>
<feature type="domain" description="Tautomerase cis-CaaD-like" evidence="1">
    <location>
        <begin position="1"/>
        <end position="152"/>
    </location>
</feature>
<protein>
    <recommendedName>
        <fullName evidence="1">Tautomerase cis-CaaD-like domain-containing protein</fullName>
    </recommendedName>
</protein>
<evidence type="ECO:0000259" key="1">
    <source>
        <dbReference type="Pfam" id="PF14832"/>
    </source>
</evidence>
<accession>A0A9P4PE38</accession>
<sequence>MPLWIIYHPRSIFTSEAEKTAFSKDVTNIYTAVPLPAFYVNVLFVPLDATNIYVGSVPRPTPHTAANEPGPDSSVPFVRITIQNIARTLPNDAARDRFLGAIDKALKPHIADKGYDWEYSVEETRRDLWKIQGIVPPMPGSDAELQWTRENKATAFEPARGNL</sequence>
<dbReference type="InterPro" id="IPR014347">
    <property type="entry name" value="Tautomerase/MIF_sf"/>
</dbReference>
<comment type="caution">
    <text evidence="2">The sequence shown here is derived from an EMBL/GenBank/DDBJ whole genome shotgun (WGS) entry which is preliminary data.</text>
</comment>
<organism evidence="2 3">
    <name type="scientific">Karstenula rhodostoma CBS 690.94</name>
    <dbReference type="NCBI Taxonomy" id="1392251"/>
    <lineage>
        <taxon>Eukaryota</taxon>
        <taxon>Fungi</taxon>
        <taxon>Dikarya</taxon>
        <taxon>Ascomycota</taxon>
        <taxon>Pezizomycotina</taxon>
        <taxon>Dothideomycetes</taxon>
        <taxon>Pleosporomycetidae</taxon>
        <taxon>Pleosporales</taxon>
        <taxon>Massarineae</taxon>
        <taxon>Didymosphaeriaceae</taxon>
        <taxon>Karstenula</taxon>
    </lineage>
</organism>